<evidence type="ECO:0000313" key="2">
    <source>
        <dbReference type="Ensembl" id="ENSELUP00000047067.2"/>
    </source>
</evidence>
<reference evidence="2" key="4">
    <citation type="submission" date="2025-09" db="UniProtKB">
        <authorList>
            <consortium name="Ensembl"/>
        </authorList>
    </citation>
    <scope>IDENTIFICATION</scope>
</reference>
<feature type="compositionally biased region" description="Polar residues" evidence="1">
    <location>
        <begin position="65"/>
        <end position="75"/>
    </location>
</feature>
<reference evidence="2" key="2">
    <citation type="submission" date="2020-02" db="EMBL/GenBank/DDBJ databases">
        <title>Esox lucius (northern pike) genome, fEsoLuc1, primary haplotype.</title>
        <authorList>
            <person name="Myers G."/>
            <person name="Karagic N."/>
            <person name="Meyer A."/>
            <person name="Pippel M."/>
            <person name="Reichard M."/>
            <person name="Winkler S."/>
            <person name="Tracey A."/>
            <person name="Sims Y."/>
            <person name="Howe K."/>
            <person name="Rhie A."/>
            <person name="Formenti G."/>
            <person name="Durbin R."/>
            <person name="Fedrigo O."/>
            <person name="Jarvis E.D."/>
        </authorList>
    </citation>
    <scope>NUCLEOTIDE SEQUENCE [LARGE SCALE GENOMIC DNA]</scope>
</reference>
<dbReference type="Bgee" id="ENSELUG00000018993">
    <property type="expression patterns" value="Expressed in liver and 13 other cell types or tissues"/>
</dbReference>
<feature type="compositionally biased region" description="Low complexity" evidence="1">
    <location>
        <begin position="188"/>
        <end position="201"/>
    </location>
</feature>
<feature type="region of interest" description="Disordered" evidence="1">
    <location>
        <begin position="58"/>
        <end position="81"/>
    </location>
</feature>
<name>A0A6Q2X1M5_ESOLU</name>
<evidence type="ECO:0008006" key="4">
    <source>
        <dbReference type="Google" id="ProtNLM"/>
    </source>
</evidence>
<dbReference type="OMA" id="NQCEMIS"/>
<dbReference type="InterPro" id="IPR026081">
    <property type="entry name" value="DISC1"/>
</dbReference>
<feature type="compositionally biased region" description="Basic and acidic residues" evidence="1">
    <location>
        <begin position="432"/>
        <end position="453"/>
    </location>
</feature>
<feature type="compositionally biased region" description="Low complexity" evidence="1">
    <location>
        <begin position="132"/>
        <end position="141"/>
    </location>
</feature>
<feature type="region of interest" description="Disordered" evidence="1">
    <location>
        <begin position="400"/>
        <end position="515"/>
    </location>
</feature>
<dbReference type="GO" id="GO:0045111">
    <property type="term" value="C:intermediate filament cytoskeleton"/>
    <property type="evidence" value="ECO:0007669"/>
    <property type="project" value="TreeGrafter"/>
</dbReference>
<dbReference type="Proteomes" id="UP000265140">
    <property type="component" value="Chromosome 5"/>
</dbReference>
<feature type="region of interest" description="Disordered" evidence="1">
    <location>
        <begin position="164"/>
        <end position="201"/>
    </location>
</feature>
<feature type="compositionally biased region" description="Basic and acidic residues" evidence="1">
    <location>
        <begin position="614"/>
        <end position="629"/>
    </location>
</feature>
<dbReference type="GO" id="GO:0005874">
    <property type="term" value="C:microtubule"/>
    <property type="evidence" value="ECO:0007669"/>
    <property type="project" value="TreeGrafter"/>
</dbReference>
<dbReference type="GO" id="GO:0005815">
    <property type="term" value="C:microtubule organizing center"/>
    <property type="evidence" value="ECO:0007669"/>
    <property type="project" value="TreeGrafter"/>
</dbReference>
<dbReference type="Ensembl" id="ENSELUT00000056790.2">
    <property type="protein sequence ID" value="ENSELUP00000047067.2"/>
    <property type="gene ID" value="ENSELUG00000018993.3"/>
</dbReference>
<feature type="compositionally biased region" description="Basic and acidic residues" evidence="1">
    <location>
        <begin position="639"/>
        <end position="649"/>
    </location>
</feature>
<keyword evidence="3" id="KW-1185">Reference proteome</keyword>
<dbReference type="AlphaFoldDB" id="A0A6Q2X1M5"/>
<proteinExistence type="predicted"/>
<dbReference type="InParanoid" id="A0A6Q2X1M5"/>
<dbReference type="GO" id="GO:0001764">
    <property type="term" value="P:neuron migration"/>
    <property type="evidence" value="ECO:0007669"/>
    <property type="project" value="TreeGrafter"/>
</dbReference>
<evidence type="ECO:0000256" key="1">
    <source>
        <dbReference type="SAM" id="MobiDB-lite"/>
    </source>
</evidence>
<feature type="compositionally biased region" description="Basic and acidic residues" evidence="1">
    <location>
        <begin position="835"/>
        <end position="855"/>
    </location>
</feature>
<dbReference type="PANTHER" id="PTHR14332">
    <property type="entry name" value="DISRUPTED IN SCHIZOPHRENIA 1 PROTEIN"/>
    <property type="match status" value="1"/>
</dbReference>
<sequence length="855" mass="94855">MFSGLLRRESHNNYDDTDIGCGAKEHHRCPSGMEGDSVIAPPFVSAGSSIRKRLEQHRRPGYLRTESSTIQSTQAGEEGRTACQTNGASGCALLNGHSDVIKFGSCDSVSQQHCSLERDGPEPETYRPKAQSSSSAPRLLSLSHPPLSQEGCCGTNCSSSSSWTTPPINPRLTPGSESCLRQHHPCRSSGSSSSSRDTPFSSSFSFIQQSLNPCLDPDLCPDPYPDPDPELKPLKRCSVHVDPKPLNISSVLNQSSALTSKPIFPSGSVSLSQSGLQSDSLDQSPSTSGSSQSRLGVLELSFGLSVSKLSTPTSVQSQISSISLDQSKNSFIPINQSEIRSIPLSDKDRRLEVLSPWVWQDRHWESVGLGVKLTHSATSDLAETEPDCDLFTLDTEAASSLSVGEDSDAASASSLTSGYESATPTAATKGPAQDHTHDHTHEHTHDHTLDHTHGLAQDHTLDHTHGHTQDYTHDHTHSHTQDHTHDHTHNHTHDHNQDHTHNHTHDHNQDHTHDHTHDWDQGFWDQLVKKYDGILQDCLRDNQTNTKIESKMLKLQRLQQKAIQEDDYDSAERFDKKLEELGRERGSLRLVLPSRLPSIALFLQRLREAVHTSLSRMEDQRGEVEHDGGAEANTTAEDPQQRRERLQQEKHQVEVEIAELQCRLGELQSRNCSLELLIQHEEADLEAEELEGPALRSCSHAQLKVMGRALNDMVTSQNRSRICVSPPASIHRLQEQQQALSLSIKDATAKVVMSQRLAGRLQRKVSETETQLLALHEAKLAAISGNDFSSAKELKAEMGAVYRERERLELLVKRLHSLSSGNSRELGRMKTQHTQLKEELSSRQAQHGEWRNPAR</sequence>
<accession>A0A6Q2X1M5</accession>
<protein>
    <recommendedName>
        <fullName evidence="4">DISC1 scaffold protein</fullName>
    </recommendedName>
</protein>
<evidence type="ECO:0000313" key="3">
    <source>
        <dbReference type="Proteomes" id="UP000265140"/>
    </source>
</evidence>
<feature type="compositionally biased region" description="Basic and acidic residues" evidence="1">
    <location>
        <begin position="459"/>
        <end position="515"/>
    </location>
</feature>
<feature type="compositionally biased region" description="Polar residues" evidence="1">
    <location>
        <begin position="415"/>
        <end position="426"/>
    </location>
</feature>
<dbReference type="GeneTree" id="ENSGT00390000006176"/>
<feature type="region of interest" description="Disordered" evidence="1">
    <location>
        <begin position="113"/>
        <end position="141"/>
    </location>
</feature>
<feature type="compositionally biased region" description="Basic and acidic residues" evidence="1">
    <location>
        <begin position="115"/>
        <end position="127"/>
    </location>
</feature>
<feature type="region of interest" description="Disordered" evidence="1">
    <location>
        <begin position="822"/>
        <end position="855"/>
    </location>
</feature>
<dbReference type="PANTHER" id="PTHR14332:SF3">
    <property type="entry name" value="DISRUPTED IN SCHIZOPHRENIA 1 PROTEIN"/>
    <property type="match status" value="1"/>
</dbReference>
<reference evidence="3" key="1">
    <citation type="journal article" date="2014" name="PLoS ONE">
        <title>The genome and linkage map of the northern pike (Esox lucius): conserved synteny revealed between the salmonid sister group and the Neoteleostei.</title>
        <authorList>
            <person name="Rondeau E.B."/>
            <person name="Minkley D.R."/>
            <person name="Leong J.S."/>
            <person name="Messmer A.M."/>
            <person name="Jantzen J.R."/>
            <person name="von Schalburg K.R."/>
            <person name="Lemon C."/>
            <person name="Bird N.H."/>
            <person name="Koop B.F."/>
        </authorList>
    </citation>
    <scope>NUCLEOTIDE SEQUENCE</scope>
</reference>
<reference evidence="2" key="3">
    <citation type="submission" date="2025-08" db="UniProtKB">
        <authorList>
            <consortium name="Ensembl"/>
        </authorList>
    </citation>
    <scope>IDENTIFICATION</scope>
</reference>
<gene>
    <name evidence="2" type="primary">DISC1</name>
</gene>
<organism evidence="2 3">
    <name type="scientific">Esox lucius</name>
    <name type="common">Northern pike</name>
    <dbReference type="NCBI Taxonomy" id="8010"/>
    <lineage>
        <taxon>Eukaryota</taxon>
        <taxon>Metazoa</taxon>
        <taxon>Chordata</taxon>
        <taxon>Craniata</taxon>
        <taxon>Vertebrata</taxon>
        <taxon>Euteleostomi</taxon>
        <taxon>Actinopterygii</taxon>
        <taxon>Neopterygii</taxon>
        <taxon>Teleostei</taxon>
        <taxon>Protacanthopterygii</taxon>
        <taxon>Esociformes</taxon>
        <taxon>Esocidae</taxon>
        <taxon>Esox</taxon>
    </lineage>
</organism>
<dbReference type="GO" id="GO:0060271">
    <property type="term" value="P:cilium assembly"/>
    <property type="evidence" value="ECO:0007669"/>
    <property type="project" value="TreeGrafter"/>
</dbReference>
<feature type="region of interest" description="Disordered" evidence="1">
    <location>
        <begin position="614"/>
        <end position="649"/>
    </location>
</feature>